<dbReference type="GO" id="GO:0004057">
    <property type="term" value="F:arginyl-tRNA--protein transferase activity"/>
    <property type="evidence" value="ECO:0007669"/>
    <property type="project" value="UniProtKB-EC"/>
</dbReference>
<keyword evidence="3" id="KW-0808">Transferase</keyword>
<dbReference type="OrthoDB" id="74183at2759"/>
<dbReference type="SUPFAM" id="SSF55729">
    <property type="entry name" value="Acyl-CoA N-acyltransferases (Nat)"/>
    <property type="match status" value="1"/>
</dbReference>
<name>A0A4P9ZED1_9ASCO</name>
<dbReference type="EMBL" id="ML004443">
    <property type="protein sequence ID" value="RKP31347.1"/>
    <property type="molecule type" value="Genomic_DNA"/>
</dbReference>
<evidence type="ECO:0000259" key="6">
    <source>
        <dbReference type="Pfam" id="PF04377"/>
    </source>
</evidence>
<dbReference type="Pfam" id="PF04377">
    <property type="entry name" value="ATE_C"/>
    <property type="match status" value="1"/>
</dbReference>
<comment type="similarity">
    <text evidence="1">Belongs to the R-transferase family.</text>
</comment>
<evidence type="ECO:0000256" key="3">
    <source>
        <dbReference type="ARBA" id="ARBA00022679"/>
    </source>
</evidence>
<dbReference type="Proteomes" id="UP000268321">
    <property type="component" value="Unassembled WGS sequence"/>
</dbReference>
<dbReference type="AlphaFoldDB" id="A0A4P9ZED1"/>
<dbReference type="InterPro" id="IPR030700">
    <property type="entry name" value="N-end_Aminoacyl_Trfase"/>
</dbReference>
<dbReference type="PANTHER" id="PTHR21367">
    <property type="entry name" value="ARGININE-TRNA-PROTEIN TRANSFERASE 1"/>
    <property type="match status" value="1"/>
</dbReference>
<evidence type="ECO:0000259" key="5">
    <source>
        <dbReference type="Pfam" id="PF04376"/>
    </source>
</evidence>
<evidence type="ECO:0000313" key="7">
    <source>
        <dbReference type="EMBL" id="RKP31347.1"/>
    </source>
</evidence>
<dbReference type="InterPro" id="IPR007472">
    <property type="entry name" value="N-end_Aminoacyl_Trfase_C"/>
</dbReference>
<evidence type="ECO:0000256" key="1">
    <source>
        <dbReference type="ARBA" id="ARBA00009991"/>
    </source>
</evidence>
<proteinExistence type="inferred from homology"/>
<keyword evidence="8" id="KW-1185">Reference proteome</keyword>
<dbReference type="InterPro" id="IPR007471">
    <property type="entry name" value="N-end_Aminoacyl_Trfase_N"/>
</dbReference>
<keyword evidence="4" id="KW-0012">Acyltransferase</keyword>
<sequence length="474" mass="54769">MVQEPPFFITPFQYFCLGRCGYCSLDKEPRPLGGQKLPDAAEGELSPTHITIGAEVVVMSCKDYEKCMNMGYRRSGTFLYKGDMLRGCCRLYTIRTNLQHLKISKKHRQVVNRFKKAILSGPKTQLLSKSFDLKSLIEAEQRSMRFRTVYEPASFSEEKYQLYVKYQTRVHNDKPEDVPRRQFRRFLIETPLARDQTLGGEDWDILDSWVKNWKRDTPLPTNTRIGPTHECYYLDGKLVAISVMDFLPSSLSSVYFIWDPDYAHLSLGTLLSLREILLCNELKIPYYYLGYYVKDCSKMRYKAKFGGEILDVCNNVFVPLNKMDQLLEKDQLWTLGNLNEKGEAEIQKELFLYFKEEPPVYDGEVANAANAIYGHSRVYADAMDALNKIIEEFKCDGFDIPAVTPGLLPMPQILEDLRKRWKGFSVSIFLKHSVSKQLSDLDPISLSRVVDLIRLLGWDLVENRLLIVMPDLSE</sequence>
<feature type="domain" description="N-end aminoacyl transferase N-terminal" evidence="5">
    <location>
        <begin position="19"/>
        <end position="109"/>
    </location>
</feature>
<feature type="domain" description="N-end rule aminoacyl transferase C-terminal" evidence="6">
    <location>
        <begin position="158"/>
        <end position="306"/>
    </location>
</feature>
<dbReference type="EC" id="2.3.2.8" evidence="2"/>
<dbReference type="InterPro" id="IPR016181">
    <property type="entry name" value="Acyl_CoA_acyltransferase"/>
</dbReference>
<evidence type="ECO:0000256" key="4">
    <source>
        <dbReference type="ARBA" id="ARBA00023315"/>
    </source>
</evidence>
<reference evidence="8" key="1">
    <citation type="journal article" date="2018" name="Nat. Microbiol.">
        <title>Leveraging single-cell genomics to expand the fungal tree of life.</title>
        <authorList>
            <person name="Ahrendt S.R."/>
            <person name="Quandt C.A."/>
            <person name="Ciobanu D."/>
            <person name="Clum A."/>
            <person name="Salamov A."/>
            <person name="Andreopoulos B."/>
            <person name="Cheng J.F."/>
            <person name="Woyke T."/>
            <person name="Pelin A."/>
            <person name="Henrissat B."/>
            <person name="Reynolds N.K."/>
            <person name="Benny G.L."/>
            <person name="Smith M.E."/>
            <person name="James T.Y."/>
            <person name="Grigoriev I.V."/>
        </authorList>
    </citation>
    <scope>NUCLEOTIDE SEQUENCE [LARGE SCALE GENOMIC DNA]</scope>
    <source>
        <strain evidence="8">Baker2002</strain>
    </source>
</reference>
<dbReference type="PANTHER" id="PTHR21367:SF1">
    <property type="entry name" value="ARGINYL-TRNA--PROTEIN TRANSFERASE 1"/>
    <property type="match status" value="1"/>
</dbReference>
<protein>
    <recommendedName>
        <fullName evidence="2">arginyltransferase</fullName>
        <ecNumber evidence="2">2.3.2.8</ecNumber>
    </recommendedName>
</protein>
<organism evidence="7 8">
    <name type="scientific">Metschnikowia bicuspidata</name>
    <dbReference type="NCBI Taxonomy" id="27322"/>
    <lineage>
        <taxon>Eukaryota</taxon>
        <taxon>Fungi</taxon>
        <taxon>Dikarya</taxon>
        <taxon>Ascomycota</taxon>
        <taxon>Saccharomycotina</taxon>
        <taxon>Pichiomycetes</taxon>
        <taxon>Metschnikowiaceae</taxon>
        <taxon>Metschnikowia</taxon>
    </lineage>
</organism>
<accession>A0A4P9ZED1</accession>
<dbReference type="GO" id="GO:0005737">
    <property type="term" value="C:cytoplasm"/>
    <property type="evidence" value="ECO:0007669"/>
    <property type="project" value="TreeGrafter"/>
</dbReference>
<dbReference type="Pfam" id="PF04376">
    <property type="entry name" value="ATE_N"/>
    <property type="match status" value="1"/>
</dbReference>
<evidence type="ECO:0000256" key="2">
    <source>
        <dbReference type="ARBA" id="ARBA00012025"/>
    </source>
</evidence>
<gene>
    <name evidence="7" type="ORF">METBISCDRAFT_30304</name>
</gene>
<evidence type="ECO:0000313" key="8">
    <source>
        <dbReference type="Proteomes" id="UP000268321"/>
    </source>
</evidence>